<evidence type="ECO:0000313" key="3">
    <source>
        <dbReference type="EMBL" id="MQL90359.1"/>
    </source>
</evidence>
<dbReference type="OrthoDB" id="2747330at2759"/>
<sequence>VAEQLELGKKLEVGDDLLLWCPCLPPHDPNKMGDIWCVGWQNSGTQSKDGKDMFLLGDLVLSNKLVLYDLEKQAIGWTEYNCSSSIKVQDDKTGEVYSVVAHNISSAFRLPLGILVALCTIAAILHVLIW</sequence>
<name>A0A843VFY3_COLES</name>
<dbReference type="InterPro" id="IPR033121">
    <property type="entry name" value="PEPTIDASE_A1"/>
</dbReference>
<keyword evidence="1" id="KW-0472">Membrane</keyword>
<dbReference type="EMBL" id="NMUH01001234">
    <property type="protein sequence ID" value="MQL90359.1"/>
    <property type="molecule type" value="Genomic_DNA"/>
</dbReference>
<dbReference type="Proteomes" id="UP000652761">
    <property type="component" value="Unassembled WGS sequence"/>
</dbReference>
<dbReference type="Gene3D" id="2.40.70.10">
    <property type="entry name" value="Acid Proteases"/>
    <property type="match status" value="1"/>
</dbReference>
<feature type="non-terminal residue" evidence="3">
    <location>
        <position position="130"/>
    </location>
</feature>
<keyword evidence="1" id="KW-1133">Transmembrane helix</keyword>
<gene>
    <name evidence="3" type="ORF">Taro_022949</name>
</gene>
<accession>A0A843VFY3</accession>
<reference evidence="3" key="1">
    <citation type="submission" date="2017-07" db="EMBL/GenBank/DDBJ databases">
        <title>Taro Niue Genome Assembly and Annotation.</title>
        <authorList>
            <person name="Atibalentja N."/>
            <person name="Keating K."/>
            <person name="Fields C.J."/>
        </authorList>
    </citation>
    <scope>NUCLEOTIDE SEQUENCE</scope>
    <source>
        <strain evidence="3">Niue_2</strain>
        <tissue evidence="3">Leaf</tissue>
    </source>
</reference>
<dbReference type="AlphaFoldDB" id="A0A843VFY3"/>
<dbReference type="InterPro" id="IPR021109">
    <property type="entry name" value="Peptidase_aspartic_dom_sf"/>
</dbReference>
<evidence type="ECO:0000313" key="4">
    <source>
        <dbReference type="Proteomes" id="UP000652761"/>
    </source>
</evidence>
<dbReference type="SUPFAM" id="SSF50630">
    <property type="entry name" value="Acid proteases"/>
    <property type="match status" value="1"/>
</dbReference>
<protein>
    <recommendedName>
        <fullName evidence="2">Peptidase A1 domain-containing protein</fullName>
    </recommendedName>
</protein>
<comment type="caution">
    <text evidence="3">The sequence shown here is derived from an EMBL/GenBank/DDBJ whole genome shotgun (WGS) entry which is preliminary data.</text>
</comment>
<evidence type="ECO:0000259" key="2">
    <source>
        <dbReference type="PROSITE" id="PS51767"/>
    </source>
</evidence>
<dbReference type="PROSITE" id="PS51767">
    <property type="entry name" value="PEPTIDASE_A1"/>
    <property type="match status" value="1"/>
</dbReference>
<keyword evidence="4" id="KW-1185">Reference proteome</keyword>
<proteinExistence type="predicted"/>
<feature type="transmembrane region" description="Helical" evidence="1">
    <location>
        <begin position="110"/>
        <end position="129"/>
    </location>
</feature>
<feature type="domain" description="Peptidase A1" evidence="2">
    <location>
        <begin position="1"/>
        <end position="78"/>
    </location>
</feature>
<keyword evidence="1" id="KW-0812">Transmembrane</keyword>
<evidence type="ECO:0000256" key="1">
    <source>
        <dbReference type="SAM" id="Phobius"/>
    </source>
</evidence>
<organism evidence="3 4">
    <name type="scientific">Colocasia esculenta</name>
    <name type="common">Wild taro</name>
    <name type="synonym">Arum esculentum</name>
    <dbReference type="NCBI Taxonomy" id="4460"/>
    <lineage>
        <taxon>Eukaryota</taxon>
        <taxon>Viridiplantae</taxon>
        <taxon>Streptophyta</taxon>
        <taxon>Embryophyta</taxon>
        <taxon>Tracheophyta</taxon>
        <taxon>Spermatophyta</taxon>
        <taxon>Magnoliopsida</taxon>
        <taxon>Liliopsida</taxon>
        <taxon>Araceae</taxon>
        <taxon>Aroideae</taxon>
        <taxon>Colocasieae</taxon>
        <taxon>Colocasia</taxon>
    </lineage>
</organism>